<dbReference type="EMBL" id="LR588407">
    <property type="protein sequence ID" value="VTO14065.1"/>
    <property type="molecule type" value="Genomic_DNA"/>
</dbReference>
<proteinExistence type="predicted"/>
<evidence type="ECO:0000313" key="1">
    <source>
        <dbReference type="EMBL" id="VTO14065.1"/>
    </source>
</evidence>
<organism evidence="1 2">
    <name type="scientific">Brevundimonas vancanneytii</name>
    <dbReference type="NCBI Taxonomy" id="1325724"/>
    <lineage>
        <taxon>Bacteria</taxon>
        <taxon>Pseudomonadati</taxon>
        <taxon>Pseudomonadota</taxon>
        <taxon>Alphaproteobacteria</taxon>
        <taxon>Caulobacterales</taxon>
        <taxon>Caulobacteraceae</taxon>
        <taxon>Brevundimonas</taxon>
    </lineage>
</organism>
<keyword evidence="2" id="KW-1185">Reference proteome</keyword>
<accession>A0A4P1K143</accession>
<name>A0A4P1K143_9CAUL</name>
<dbReference type="KEGG" id="bvy:NCTC9239_01267"/>
<protein>
    <submittedName>
        <fullName evidence="1">Uncharacterized protein</fullName>
    </submittedName>
</protein>
<evidence type="ECO:0000313" key="2">
    <source>
        <dbReference type="Proteomes" id="UP000309952"/>
    </source>
</evidence>
<reference evidence="1 2" key="1">
    <citation type="submission" date="2019-04" db="EMBL/GenBank/DDBJ databases">
        <authorList>
            <consortium name="Pathogen Informatics"/>
        </authorList>
    </citation>
    <scope>NUCLEOTIDE SEQUENCE [LARGE SCALE GENOMIC DNA]</scope>
    <source>
        <strain evidence="1 2">NCTC9239</strain>
    </source>
</reference>
<dbReference type="Proteomes" id="UP000309952">
    <property type="component" value="Chromosome"/>
</dbReference>
<dbReference type="AlphaFoldDB" id="A0A4P1K143"/>
<gene>
    <name evidence="1" type="ORF">NCTC9239_01267</name>
</gene>
<dbReference type="RefSeq" id="WP_138141235.1">
    <property type="nucleotide sequence ID" value="NZ_LR588407.1"/>
</dbReference>
<sequence>MPFTDLDICNLAIDRVPGDRIDALNEESPLGGFCFVNYPHKRDFILSKYRWTFANAVALLSRIDPAADPNEPRPCEHKFAKPGDLVGAVHDWRVSADPAASRGRPYVMESGGFFWSDTAPLYVEYTAMRREDTWPAWFRQLVVTAFAADLADFCQLSTKARDLRSEAWGTPGENGEGGLYASARNEDARLAPQRQLIAGVDAGPLVQARWAGGSPFAGRGWEVQG</sequence>